<sequence>MQKPDTDVAYGKQLVAQGRPDEGEQYLRDLLARREAGLPAGDPRIHGARLAHGGALLALGRPEEALAVISAAAAEAERAHGVRHQATLSARTQVVDALIATGRLADAERQTRALIDEYEAPWFRQAGFAAERCWVRTQLVKVLGQAGRVREAVDVSDRMLPEVAELLGPHHPYALICRINRTQQLALMGRFAEAEAEGVALSALAADLAGRRDPNAAIAGLAAANNLAFSYAESGRPADAERHARGPLTEAERMFGPYSDFAQALRLNLATALVGQGRYEEARGVAEALPGYSDVQPGGRSLAVAEALYGLRMLPEAEAAALHALNEAGARLAPIHHRILRTRTLLALIRDSPEEMRAAAAAWTEHFGPDHPRTRAARAALEPLG</sequence>
<dbReference type="InterPro" id="IPR011990">
    <property type="entry name" value="TPR-like_helical_dom_sf"/>
</dbReference>
<gene>
    <name evidence="1" type="ORF">ITX44_25205</name>
</gene>
<dbReference type="Pfam" id="PF13374">
    <property type="entry name" value="TPR_10"/>
    <property type="match status" value="1"/>
</dbReference>
<proteinExistence type="predicted"/>
<reference evidence="1 2" key="1">
    <citation type="submission" date="2021-01" db="EMBL/GenBank/DDBJ databases">
        <title>Streptomyces acididurans sp. nov., isolated from a peat swamp forest soil.</title>
        <authorList>
            <person name="Chantavorakit T."/>
            <person name="Duangmal K."/>
        </authorList>
    </citation>
    <scope>NUCLEOTIDE SEQUENCE [LARGE SCALE GENOMIC DNA]</scope>
    <source>
        <strain evidence="1 2">KK5PA1</strain>
    </source>
</reference>
<organism evidence="1 2">
    <name type="scientific">Actinacidiphila acididurans</name>
    <dbReference type="NCBI Taxonomy" id="2784346"/>
    <lineage>
        <taxon>Bacteria</taxon>
        <taxon>Bacillati</taxon>
        <taxon>Actinomycetota</taxon>
        <taxon>Actinomycetes</taxon>
        <taxon>Kitasatosporales</taxon>
        <taxon>Streptomycetaceae</taxon>
        <taxon>Actinacidiphila</taxon>
    </lineage>
</organism>
<evidence type="ECO:0000313" key="1">
    <source>
        <dbReference type="EMBL" id="MBM9507786.1"/>
    </source>
</evidence>
<evidence type="ECO:0000313" key="2">
    <source>
        <dbReference type="Proteomes" id="UP000749040"/>
    </source>
</evidence>
<dbReference type="InterPro" id="IPR053137">
    <property type="entry name" value="NLR-like"/>
</dbReference>
<name>A0ABS2TWR5_9ACTN</name>
<dbReference type="Proteomes" id="UP000749040">
    <property type="component" value="Unassembled WGS sequence"/>
</dbReference>
<keyword evidence="2" id="KW-1185">Reference proteome</keyword>
<protein>
    <submittedName>
        <fullName evidence="1">Tetratricopeptide repeat protein</fullName>
    </submittedName>
</protein>
<dbReference type="PANTHER" id="PTHR46082:SF6">
    <property type="entry name" value="AAA+ ATPASE DOMAIN-CONTAINING PROTEIN-RELATED"/>
    <property type="match status" value="1"/>
</dbReference>
<accession>A0ABS2TWR5</accession>
<dbReference type="PANTHER" id="PTHR46082">
    <property type="entry name" value="ATP/GTP-BINDING PROTEIN-RELATED"/>
    <property type="match status" value="1"/>
</dbReference>
<dbReference type="RefSeq" id="WP_205359648.1">
    <property type="nucleotide sequence ID" value="NZ_JADKYB010000014.1"/>
</dbReference>
<dbReference type="SUPFAM" id="SSF48452">
    <property type="entry name" value="TPR-like"/>
    <property type="match status" value="2"/>
</dbReference>
<comment type="caution">
    <text evidence="1">The sequence shown here is derived from an EMBL/GenBank/DDBJ whole genome shotgun (WGS) entry which is preliminary data.</text>
</comment>
<dbReference type="Gene3D" id="1.25.40.10">
    <property type="entry name" value="Tetratricopeptide repeat domain"/>
    <property type="match status" value="2"/>
</dbReference>
<dbReference type="EMBL" id="JADKYB010000014">
    <property type="protein sequence ID" value="MBM9507786.1"/>
    <property type="molecule type" value="Genomic_DNA"/>
</dbReference>